<proteinExistence type="inferred from homology"/>
<dbReference type="RefSeq" id="WP_135952474.1">
    <property type="nucleotide sequence ID" value="NZ_CAKOCL010000007.1"/>
</dbReference>
<dbReference type="GO" id="GO:0016757">
    <property type="term" value="F:glycosyltransferase activity"/>
    <property type="evidence" value="ECO:0007669"/>
    <property type="project" value="UniProtKB-KW"/>
</dbReference>
<dbReference type="PANTHER" id="PTHR43685">
    <property type="entry name" value="GLYCOSYLTRANSFERASE"/>
    <property type="match status" value="1"/>
</dbReference>
<dbReference type="SUPFAM" id="SSF53448">
    <property type="entry name" value="Nucleotide-diphospho-sugar transferases"/>
    <property type="match status" value="1"/>
</dbReference>
<dbReference type="Pfam" id="PF00535">
    <property type="entry name" value="Glycos_transf_2"/>
    <property type="match status" value="1"/>
</dbReference>
<comment type="similarity">
    <text evidence="1">Belongs to the glycosyltransferase 2 family.</text>
</comment>
<feature type="transmembrane region" description="Helical" evidence="4">
    <location>
        <begin position="229"/>
        <end position="249"/>
    </location>
</feature>
<dbReference type="InterPro" id="IPR050834">
    <property type="entry name" value="Glycosyltransf_2"/>
</dbReference>
<evidence type="ECO:0000256" key="2">
    <source>
        <dbReference type="ARBA" id="ARBA00022676"/>
    </source>
</evidence>
<dbReference type="PANTHER" id="PTHR43685:SF5">
    <property type="entry name" value="GLYCOSYLTRANSFERASE EPSE-RELATED"/>
    <property type="match status" value="1"/>
</dbReference>
<keyword evidence="4" id="KW-0472">Membrane</keyword>
<reference evidence="6 7" key="1">
    <citation type="submission" date="2019-04" db="EMBL/GenBank/DDBJ databases">
        <title>Microbes associate with the intestines of laboratory mice.</title>
        <authorList>
            <person name="Navarre W."/>
            <person name="Wong E."/>
            <person name="Huang K."/>
            <person name="Tropini C."/>
            <person name="Ng K."/>
            <person name="Yu B."/>
        </authorList>
    </citation>
    <scope>NUCLEOTIDE SEQUENCE [LARGE SCALE GENOMIC DNA]</scope>
    <source>
        <strain evidence="6 7">NM22_B1</strain>
    </source>
</reference>
<evidence type="ECO:0000313" key="6">
    <source>
        <dbReference type="EMBL" id="TGY68062.1"/>
    </source>
</evidence>
<keyword evidence="3 6" id="KW-0808">Transferase</keyword>
<evidence type="ECO:0000256" key="4">
    <source>
        <dbReference type="SAM" id="Phobius"/>
    </source>
</evidence>
<dbReference type="Proteomes" id="UP000310760">
    <property type="component" value="Unassembled WGS sequence"/>
</dbReference>
<dbReference type="EMBL" id="SRYJ01000047">
    <property type="protein sequence ID" value="TGY68062.1"/>
    <property type="molecule type" value="Genomic_DNA"/>
</dbReference>
<gene>
    <name evidence="6" type="ORF">E5339_17890</name>
</gene>
<dbReference type="InterPro" id="IPR029044">
    <property type="entry name" value="Nucleotide-diphossugar_trans"/>
</dbReference>
<dbReference type="AlphaFoldDB" id="A0A4S2FGZ1"/>
<organism evidence="6 7">
    <name type="scientific">Phocaeicola sartorii</name>
    <dbReference type="NCBI Taxonomy" id="671267"/>
    <lineage>
        <taxon>Bacteria</taxon>
        <taxon>Pseudomonadati</taxon>
        <taxon>Bacteroidota</taxon>
        <taxon>Bacteroidia</taxon>
        <taxon>Bacteroidales</taxon>
        <taxon>Bacteroidaceae</taxon>
        <taxon>Phocaeicola</taxon>
    </lineage>
</organism>
<feature type="domain" description="Glycosyltransferase 2-like" evidence="5">
    <location>
        <begin position="4"/>
        <end position="164"/>
    </location>
</feature>
<dbReference type="InterPro" id="IPR001173">
    <property type="entry name" value="Glyco_trans_2-like"/>
</dbReference>
<dbReference type="Gene3D" id="3.90.550.10">
    <property type="entry name" value="Spore Coat Polysaccharide Biosynthesis Protein SpsA, Chain A"/>
    <property type="match status" value="1"/>
</dbReference>
<evidence type="ECO:0000259" key="5">
    <source>
        <dbReference type="Pfam" id="PF00535"/>
    </source>
</evidence>
<keyword evidence="2" id="KW-0328">Glycosyltransferase</keyword>
<sequence>MYFSVLLSVYKKENPVYFSQSLDSIFSQTSFPDEVILVKDGPLTSELEQVIIQYQLKYSVLKVVSLPVNQGLGKALNEGLKYCSYDLIARMDTDDMAKPDRFEKQINIFEKYPDIDVCSSWIEEFEGNMNTITAIKKLPEHHYDILKYAKHRCPINHPAVMYRKEAVLRVGGYSGFPEDYCLWVKMLLDGALFYNIQESLLLFRFSHDMIKRRGGWRYAVADIKSQISFYQLGFVNVFTLFYNIIIRLIMRIIPNSIRSAIYKKILRK</sequence>
<evidence type="ECO:0000256" key="3">
    <source>
        <dbReference type="ARBA" id="ARBA00022679"/>
    </source>
</evidence>
<evidence type="ECO:0000313" key="7">
    <source>
        <dbReference type="Proteomes" id="UP000310760"/>
    </source>
</evidence>
<keyword evidence="4" id="KW-0812">Transmembrane</keyword>
<name>A0A4S2FGZ1_9BACT</name>
<evidence type="ECO:0000256" key="1">
    <source>
        <dbReference type="ARBA" id="ARBA00006739"/>
    </source>
</evidence>
<accession>A0A4S2FGZ1</accession>
<keyword evidence="4" id="KW-1133">Transmembrane helix</keyword>
<comment type="caution">
    <text evidence="6">The sequence shown here is derived from an EMBL/GenBank/DDBJ whole genome shotgun (WGS) entry which is preliminary data.</text>
</comment>
<protein>
    <submittedName>
        <fullName evidence="6">Glycosyltransferase</fullName>
    </submittedName>
</protein>